<keyword evidence="1" id="KW-0812">Transmembrane</keyword>
<dbReference type="RefSeq" id="WP_021944184.1">
    <property type="nucleotide sequence ID" value="NZ_JBBNFM010000003.1"/>
</dbReference>
<name>A0ABV1EG92_9FIRM</name>
<keyword evidence="1" id="KW-1133">Transmembrane helix</keyword>
<keyword evidence="3" id="KW-1185">Reference proteome</keyword>
<evidence type="ECO:0000313" key="3">
    <source>
        <dbReference type="Proteomes" id="UP001482186"/>
    </source>
</evidence>
<comment type="caution">
    <text evidence="2">The sequence shown here is derived from an EMBL/GenBank/DDBJ whole genome shotgun (WGS) entry which is preliminary data.</text>
</comment>
<organism evidence="2 3">
    <name type="scientific">Coprococcus ammoniilyticus</name>
    <dbReference type="NCBI Taxonomy" id="2981785"/>
    <lineage>
        <taxon>Bacteria</taxon>
        <taxon>Bacillati</taxon>
        <taxon>Bacillota</taxon>
        <taxon>Clostridia</taxon>
        <taxon>Lachnospirales</taxon>
        <taxon>Lachnospiraceae</taxon>
        <taxon>Coprococcus</taxon>
    </lineage>
</organism>
<proteinExistence type="predicted"/>
<protein>
    <submittedName>
        <fullName evidence="2">DUF6796 family protein</fullName>
    </submittedName>
</protein>
<evidence type="ECO:0000313" key="2">
    <source>
        <dbReference type="EMBL" id="MEQ2453604.1"/>
    </source>
</evidence>
<dbReference type="Pfam" id="PF20599">
    <property type="entry name" value="DUF6796"/>
    <property type="match status" value="1"/>
</dbReference>
<dbReference type="Proteomes" id="UP001482186">
    <property type="component" value="Unassembled WGS sequence"/>
</dbReference>
<feature type="transmembrane region" description="Helical" evidence="1">
    <location>
        <begin position="12"/>
        <end position="39"/>
    </location>
</feature>
<reference evidence="2 3" key="1">
    <citation type="submission" date="2024-04" db="EMBL/GenBank/DDBJ databases">
        <title>Human intestinal bacterial collection.</title>
        <authorList>
            <person name="Pauvert C."/>
            <person name="Hitch T.C.A."/>
            <person name="Clavel T."/>
        </authorList>
    </citation>
    <scope>NUCLEOTIDE SEQUENCE [LARGE SCALE GENOMIC DNA]</scope>
    <source>
        <strain evidence="2 3">CLA-AA-H141</strain>
    </source>
</reference>
<sequence>MPFYVKGEKIYHYLNAFGLTPWMCLHLFYIMILYLYTWMMGHGYADAALPACGALFDHLSWVIIVSEVVMLPVFLYWFYVVVCGKTTLPRWMAAGNVLVFYCILYVIKSILPDTAFRLGFTNGLMSESMIFFFILIWIVGSKTAEK</sequence>
<accession>A0ABV1EG92</accession>
<evidence type="ECO:0000256" key="1">
    <source>
        <dbReference type="SAM" id="Phobius"/>
    </source>
</evidence>
<keyword evidence="1" id="KW-0472">Membrane</keyword>
<dbReference type="InterPro" id="IPR046475">
    <property type="entry name" value="DUF6796"/>
</dbReference>
<dbReference type="EMBL" id="JBBNFM010000003">
    <property type="protein sequence ID" value="MEQ2453604.1"/>
    <property type="molecule type" value="Genomic_DNA"/>
</dbReference>
<feature type="transmembrane region" description="Helical" evidence="1">
    <location>
        <begin position="59"/>
        <end position="79"/>
    </location>
</feature>
<feature type="transmembrane region" description="Helical" evidence="1">
    <location>
        <begin position="91"/>
        <end position="111"/>
    </location>
</feature>
<feature type="transmembrane region" description="Helical" evidence="1">
    <location>
        <begin position="123"/>
        <end position="140"/>
    </location>
</feature>
<gene>
    <name evidence="2" type="ORF">AAAT04_06015</name>
</gene>